<dbReference type="Pfam" id="PF02413">
    <property type="entry name" value="Caudo_TAP"/>
    <property type="match status" value="1"/>
</dbReference>
<dbReference type="RefSeq" id="WP_264272081.1">
    <property type="nucleotide sequence ID" value="NZ_JANFVX010000011.1"/>
</dbReference>
<evidence type="ECO:0000313" key="2">
    <source>
        <dbReference type="Proteomes" id="UP001208888"/>
    </source>
</evidence>
<dbReference type="AlphaFoldDB" id="A0AAJ1D0I3"/>
<gene>
    <name evidence="1" type="ORF">NB703_003082</name>
</gene>
<dbReference type="Proteomes" id="UP001208888">
    <property type="component" value="Unassembled WGS sequence"/>
</dbReference>
<organism evidence="1 2">
    <name type="scientific">Pantoea ananas</name>
    <name type="common">Erwinia uredovora</name>
    <dbReference type="NCBI Taxonomy" id="553"/>
    <lineage>
        <taxon>Bacteria</taxon>
        <taxon>Pseudomonadati</taxon>
        <taxon>Pseudomonadota</taxon>
        <taxon>Gammaproteobacteria</taxon>
        <taxon>Enterobacterales</taxon>
        <taxon>Erwiniaceae</taxon>
        <taxon>Pantoea</taxon>
    </lineage>
</organism>
<sequence>MQYVFSPSTKSFYLTDLESEYRKSNTWPDDGIEVSDEVFEQFSGTPPEGKMRGAGADSMPAWVDLPPPTKDELVDTANNTRSALISQANNYMNSRQWPGKAALGRLKGDDLAAYNAWLDYLDALYAVDTSKAPDISWPQKPVS</sequence>
<protein>
    <recommendedName>
        <fullName evidence="3">Tail fiber assembly protein</fullName>
    </recommendedName>
</protein>
<dbReference type="PANTHER" id="PTHR34413:SF1">
    <property type="entry name" value="CYTOPLASMIC PROTEIN"/>
    <property type="match status" value="1"/>
</dbReference>
<evidence type="ECO:0000313" key="1">
    <source>
        <dbReference type="EMBL" id="MCW0344989.1"/>
    </source>
</evidence>
<proteinExistence type="predicted"/>
<comment type="caution">
    <text evidence="1">The sequence shown here is derived from an EMBL/GenBank/DDBJ whole genome shotgun (WGS) entry which is preliminary data.</text>
</comment>
<dbReference type="InterPro" id="IPR003458">
    <property type="entry name" value="Phage_T4_Gp38_tail_assem"/>
</dbReference>
<name>A0AAJ1D0I3_PANAN</name>
<dbReference type="PANTHER" id="PTHR34413">
    <property type="entry name" value="PROPHAGE TAIL FIBER ASSEMBLY PROTEIN HOMOLOG TFAE-RELATED-RELATED"/>
    <property type="match status" value="1"/>
</dbReference>
<accession>A0AAJ1D0I3</accession>
<reference evidence="1" key="1">
    <citation type="submission" date="2022-06" db="EMBL/GenBank/DDBJ databases">
        <title>Dynamics of rice microbiomes reveals core vertical transmitted seed endophytes.</title>
        <authorList>
            <person name="Liao K."/>
            <person name="Zhang X."/>
        </authorList>
    </citation>
    <scope>NUCLEOTIDE SEQUENCE</scope>
    <source>
        <strain evidence="1">JT1-17</strain>
    </source>
</reference>
<dbReference type="EMBL" id="JANFVX010000011">
    <property type="protein sequence ID" value="MCW0344989.1"/>
    <property type="molecule type" value="Genomic_DNA"/>
</dbReference>
<dbReference type="InterPro" id="IPR051220">
    <property type="entry name" value="TFA_Chaperone"/>
</dbReference>
<evidence type="ECO:0008006" key="3">
    <source>
        <dbReference type="Google" id="ProtNLM"/>
    </source>
</evidence>